<organism evidence="2 3">
    <name type="scientific">Streptomyces yaanensis</name>
    <dbReference type="NCBI Taxonomy" id="1142239"/>
    <lineage>
        <taxon>Bacteria</taxon>
        <taxon>Bacillati</taxon>
        <taxon>Actinomycetota</taxon>
        <taxon>Actinomycetes</taxon>
        <taxon>Kitasatosporales</taxon>
        <taxon>Streptomycetaceae</taxon>
        <taxon>Streptomyces</taxon>
    </lineage>
</organism>
<dbReference type="InterPro" id="IPR037152">
    <property type="entry name" value="L-asparaginase_N_sf"/>
</dbReference>
<dbReference type="GO" id="GO:0004067">
    <property type="term" value="F:asparaginase activity"/>
    <property type="evidence" value="ECO:0007669"/>
    <property type="project" value="UniProtKB-EC"/>
</dbReference>
<evidence type="ECO:0000259" key="1">
    <source>
        <dbReference type="Pfam" id="PF00710"/>
    </source>
</evidence>
<dbReference type="InterPro" id="IPR027474">
    <property type="entry name" value="L-asparaginase_N"/>
</dbReference>
<feature type="domain" description="L-asparaginase N-terminal" evidence="1">
    <location>
        <begin position="3"/>
        <end position="70"/>
    </location>
</feature>
<keyword evidence="2" id="KW-0378">Hydrolase</keyword>
<name>A0ABV7SQB6_9ACTN</name>
<accession>A0ABV7SQB6</accession>
<keyword evidence="3" id="KW-1185">Reference proteome</keyword>
<dbReference type="EMBL" id="JBHRWR010000034">
    <property type="protein sequence ID" value="MFC3577495.1"/>
    <property type="molecule type" value="Genomic_DNA"/>
</dbReference>
<protein>
    <submittedName>
        <fullName evidence="2">Asparaginase domain-containing protein</fullName>
        <ecNumber evidence="2">3.5.1.1</ecNumber>
    </submittedName>
</protein>
<gene>
    <name evidence="2" type="ORF">ACFOZ0_30345</name>
</gene>
<dbReference type="PIRSF" id="PIRSF500176">
    <property type="entry name" value="L_ASNase"/>
    <property type="match status" value="1"/>
</dbReference>
<comment type="caution">
    <text evidence="2">The sequence shown here is derived from an EMBL/GenBank/DDBJ whole genome shotgun (WGS) entry which is preliminary data.</text>
</comment>
<dbReference type="SUPFAM" id="SSF53774">
    <property type="entry name" value="Glutaminase/Asparaginase"/>
    <property type="match status" value="1"/>
</dbReference>
<reference evidence="3" key="1">
    <citation type="journal article" date="2019" name="Int. J. Syst. Evol. Microbiol.">
        <title>The Global Catalogue of Microorganisms (GCM) 10K type strain sequencing project: providing services to taxonomists for standard genome sequencing and annotation.</title>
        <authorList>
            <consortium name="The Broad Institute Genomics Platform"/>
            <consortium name="The Broad Institute Genome Sequencing Center for Infectious Disease"/>
            <person name="Wu L."/>
            <person name="Ma J."/>
        </authorList>
    </citation>
    <scope>NUCLEOTIDE SEQUENCE [LARGE SCALE GENOMIC DNA]</scope>
    <source>
        <strain evidence="3">CGMCC 4.7035</strain>
    </source>
</reference>
<dbReference type="Pfam" id="PF00710">
    <property type="entry name" value="Asparaginase"/>
    <property type="match status" value="1"/>
</dbReference>
<dbReference type="PIRSF" id="PIRSF001220">
    <property type="entry name" value="L-ASNase_gatD"/>
    <property type="match status" value="1"/>
</dbReference>
<dbReference type="Gene3D" id="3.40.50.1170">
    <property type="entry name" value="L-asparaginase, N-terminal domain"/>
    <property type="match status" value="1"/>
</dbReference>
<dbReference type="InterPro" id="IPR006034">
    <property type="entry name" value="Asparaginase/glutaminase-like"/>
</dbReference>
<sequence>MGIALFTLGGTISMAGHTQGIGGVIRLNGADLAAAVPGLTQLGMPLDIHDMDAVPSANLTFAHVLALADSAS</sequence>
<dbReference type="EC" id="3.5.1.1" evidence="2"/>
<dbReference type="RefSeq" id="WP_310781419.1">
    <property type="nucleotide sequence ID" value="NZ_JBHRWR010000034.1"/>
</dbReference>
<evidence type="ECO:0000313" key="2">
    <source>
        <dbReference type="EMBL" id="MFC3577495.1"/>
    </source>
</evidence>
<dbReference type="InterPro" id="IPR036152">
    <property type="entry name" value="Asp/glu_Ase-like_sf"/>
</dbReference>
<proteinExistence type="predicted"/>
<dbReference type="Proteomes" id="UP001595701">
    <property type="component" value="Unassembled WGS sequence"/>
</dbReference>
<evidence type="ECO:0000313" key="3">
    <source>
        <dbReference type="Proteomes" id="UP001595701"/>
    </source>
</evidence>